<dbReference type="EC" id="3.1.3.80" evidence="3"/>
<reference evidence="15 16" key="1">
    <citation type="submission" date="2024-02" db="EMBL/GenBank/DDBJ databases">
        <authorList>
            <person name="Vignale AGUSTIN F."/>
            <person name="Sosa J E."/>
            <person name="Modenutti C."/>
        </authorList>
    </citation>
    <scope>NUCLEOTIDE SEQUENCE [LARGE SCALE GENOMIC DNA]</scope>
</reference>
<evidence type="ECO:0000256" key="6">
    <source>
        <dbReference type="ARBA" id="ARBA00022729"/>
    </source>
</evidence>
<comment type="catalytic activity">
    <reaction evidence="11">
        <text>1D-myo-inositol 1,2,4,5,6-pentakisphosphate + H2O = 1D-myo-inositol 1,2,5,6-tetrakisphosphate + phosphate</text>
        <dbReference type="Rhea" id="RHEA:77115"/>
        <dbReference type="ChEBI" id="CHEBI:15377"/>
        <dbReference type="ChEBI" id="CHEBI:43474"/>
        <dbReference type="ChEBI" id="CHEBI:57798"/>
        <dbReference type="ChEBI" id="CHEBI:195535"/>
        <dbReference type="EC" id="3.1.3.62"/>
    </reaction>
    <physiologicalReaction direction="left-to-right" evidence="11">
        <dbReference type="Rhea" id="RHEA:77116"/>
    </physiologicalReaction>
</comment>
<feature type="signal peptide" evidence="14">
    <location>
        <begin position="1"/>
        <end position="26"/>
    </location>
</feature>
<keyword evidence="7" id="KW-0378">Hydrolase</keyword>
<evidence type="ECO:0000256" key="8">
    <source>
        <dbReference type="ARBA" id="ARBA00023136"/>
    </source>
</evidence>
<comment type="caution">
    <text evidence="15">The sequence shown here is derived from an EMBL/GenBank/DDBJ whole genome shotgun (WGS) entry which is preliminary data.</text>
</comment>
<dbReference type="GO" id="GO:0034417">
    <property type="term" value="F:bisphosphoglycerate 3-phosphatase activity"/>
    <property type="evidence" value="ECO:0007669"/>
    <property type="project" value="UniProtKB-EC"/>
</dbReference>
<keyword evidence="8" id="KW-0472">Membrane</keyword>
<dbReference type="InterPro" id="IPR000560">
    <property type="entry name" value="His_Pase_clade-2"/>
</dbReference>
<dbReference type="PANTHER" id="PTHR20963">
    <property type="entry name" value="MULTIPLE INOSITOL POLYPHOSPHATE PHOSPHATASE-RELATED"/>
    <property type="match status" value="1"/>
</dbReference>
<dbReference type="Pfam" id="PF00328">
    <property type="entry name" value="His_Phos_2"/>
    <property type="match status" value="1"/>
</dbReference>
<comment type="catalytic activity">
    <reaction evidence="10">
        <text>1D-myo-inositol 1,2,5,6-tetrakisphosphate + H2O = 1D-myo-inositol 1,2,6-trisphosphate + phosphate</text>
        <dbReference type="Rhea" id="RHEA:77119"/>
        <dbReference type="ChEBI" id="CHEBI:15377"/>
        <dbReference type="ChEBI" id="CHEBI:43474"/>
        <dbReference type="ChEBI" id="CHEBI:195535"/>
        <dbReference type="ChEBI" id="CHEBI:195537"/>
        <dbReference type="EC" id="3.1.3.62"/>
    </reaction>
    <physiologicalReaction direction="left-to-right" evidence="10">
        <dbReference type="Rhea" id="RHEA:77120"/>
    </physiologicalReaction>
</comment>
<dbReference type="AlphaFoldDB" id="A0ABC8QW88"/>
<dbReference type="PANTHER" id="PTHR20963:SF8">
    <property type="entry name" value="MULTIPLE INOSITOL POLYPHOSPHATE PHOSPHATASE 1"/>
    <property type="match status" value="1"/>
</dbReference>
<evidence type="ECO:0000256" key="10">
    <source>
        <dbReference type="ARBA" id="ARBA00043668"/>
    </source>
</evidence>
<organism evidence="15 16">
    <name type="scientific">Ilex paraguariensis</name>
    <name type="common">yerba mate</name>
    <dbReference type="NCBI Taxonomy" id="185542"/>
    <lineage>
        <taxon>Eukaryota</taxon>
        <taxon>Viridiplantae</taxon>
        <taxon>Streptophyta</taxon>
        <taxon>Embryophyta</taxon>
        <taxon>Tracheophyta</taxon>
        <taxon>Spermatophyta</taxon>
        <taxon>Magnoliopsida</taxon>
        <taxon>eudicotyledons</taxon>
        <taxon>Gunneridae</taxon>
        <taxon>Pentapetalae</taxon>
        <taxon>asterids</taxon>
        <taxon>campanulids</taxon>
        <taxon>Aquifoliales</taxon>
        <taxon>Aquifoliaceae</taxon>
        <taxon>Ilex</taxon>
    </lineage>
</organism>
<dbReference type="EC" id="3.1.3.62" evidence="4"/>
<evidence type="ECO:0000256" key="5">
    <source>
        <dbReference type="ARBA" id="ARBA00018097"/>
    </source>
</evidence>
<comment type="catalytic activity">
    <reaction evidence="12">
        <text>1D-myo-inositol hexakisphosphate + H2O = 1D-myo-inositol 1,2,4,5,6-pentakisphosphate + phosphate</text>
        <dbReference type="Rhea" id="RHEA:16989"/>
        <dbReference type="ChEBI" id="CHEBI:15377"/>
        <dbReference type="ChEBI" id="CHEBI:43474"/>
        <dbReference type="ChEBI" id="CHEBI:57798"/>
        <dbReference type="ChEBI" id="CHEBI:58130"/>
        <dbReference type="EC" id="3.1.3.62"/>
    </reaction>
    <physiologicalReaction direction="left-to-right" evidence="12">
        <dbReference type="Rhea" id="RHEA:16990"/>
    </physiologicalReaction>
</comment>
<comment type="catalytic activity">
    <reaction evidence="13">
        <text>(2R)-2,3-bisphosphoglycerate + H2O = (2R)-2-phosphoglycerate + phosphate</text>
        <dbReference type="Rhea" id="RHEA:27381"/>
        <dbReference type="ChEBI" id="CHEBI:15377"/>
        <dbReference type="ChEBI" id="CHEBI:43474"/>
        <dbReference type="ChEBI" id="CHEBI:58248"/>
        <dbReference type="ChEBI" id="CHEBI:58289"/>
        <dbReference type="EC" id="3.1.3.80"/>
    </reaction>
    <physiologicalReaction direction="left-to-right" evidence="13">
        <dbReference type="Rhea" id="RHEA:27382"/>
    </physiologicalReaction>
</comment>
<name>A0ABC8QW88_9AQUA</name>
<comment type="subcellular location">
    <subcellularLocation>
        <location evidence="1">Membrane</location>
    </subcellularLocation>
</comment>
<comment type="similarity">
    <text evidence="2">Belongs to the histidine acid phosphatase family. MINPP1 subfamily.</text>
</comment>
<dbReference type="SUPFAM" id="SSF53254">
    <property type="entry name" value="Phosphoglycerate mutase-like"/>
    <property type="match status" value="1"/>
</dbReference>
<evidence type="ECO:0000256" key="1">
    <source>
        <dbReference type="ARBA" id="ARBA00004370"/>
    </source>
</evidence>
<dbReference type="CDD" id="cd07061">
    <property type="entry name" value="HP_HAP_like"/>
    <property type="match status" value="1"/>
</dbReference>
<dbReference type="GO" id="GO:0016020">
    <property type="term" value="C:membrane"/>
    <property type="evidence" value="ECO:0007669"/>
    <property type="project" value="UniProtKB-SubCell"/>
</dbReference>
<proteinExistence type="inferred from homology"/>
<evidence type="ECO:0000256" key="3">
    <source>
        <dbReference type="ARBA" id="ARBA00012976"/>
    </source>
</evidence>
<evidence type="ECO:0000256" key="2">
    <source>
        <dbReference type="ARBA" id="ARBA00008422"/>
    </source>
</evidence>
<keyword evidence="6 14" id="KW-0732">Signal</keyword>
<dbReference type="Gene3D" id="3.40.50.1240">
    <property type="entry name" value="Phosphoglycerate mutase-like"/>
    <property type="match status" value="1"/>
</dbReference>
<keyword evidence="16" id="KW-1185">Reference proteome</keyword>
<dbReference type="EMBL" id="CAUOFW020000725">
    <property type="protein sequence ID" value="CAK9135827.1"/>
    <property type="molecule type" value="Genomic_DNA"/>
</dbReference>
<dbReference type="InterPro" id="IPR029033">
    <property type="entry name" value="His_PPase_superfam"/>
</dbReference>
<sequence>MGKEAMPGFVLLFLLLLLRVLIHSDADEEGFDVRQHLSTVSRYDVVKDISDNSFVPSKIPDQCTPIHLNLVARHGTRAPTKKRMRELESLEAHLEVLLQDAKELKLPLQKVPAWLWKWESPWRGKHKGGEITSEGEAELFNLGIRSRERFPELFNEDYHPDVYLIKTTQVPRASASAVAFGMGLFSGKGNLGPQHHRAFAVTSESRASDIMLRFHDCCQNYKAFRKSQEPTVHKLKEPILDEIMRALVRRYELNFTRQDTSSLWFLCKQEASLLNITGQACALFSPSEVALLEWTDDLELFILKGYGNSLNYRMGVPLLEDVVQSMEQAIKSKEGKSLEHGISYVLSCFVLFLKQTWAAIFFRFEILMGSHE</sequence>
<protein>
    <recommendedName>
        <fullName evidence="5">Multiple inositol polyphosphate phosphatase 1</fullName>
        <ecNumber evidence="4">3.1.3.62</ecNumber>
        <ecNumber evidence="3">3.1.3.80</ecNumber>
    </recommendedName>
    <alternativeName>
        <fullName evidence="9">2,3-bisphosphoglycerate 3-phosphatase</fullName>
    </alternativeName>
</protein>
<gene>
    <name evidence="15" type="ORF">ILEXP_LOCUS2787</name>
</gene>
<dbReference type="Proteomes" id="UP001642360">
    <property type="component" value="Unassembled WGS sequence"/>
</dbReference>
<evidence type="ECO:0000256" key="4">
    <source>
        <dbReference type="ARBA" id="ARBA00013040"/>
    </source>
</evidence>
<evidence type="ECO:0000256" key="12">
    <source>
        <dbReference type="ARBA" id="ARBA00043691"/>
    </source>
</evidence>
<evidence type="ECO:0000256" key="9">
    <source>
        <dbReference type="ARBA" id="ARBA00031642"/>
    </source>
</evidence>
<feature type="chain" id="PRO_5044858066" description="Multiple inositol polyphosphate phosphatase 1" evidence="14">
    <location>
        <begin position="27"/>
        <end position="372"/>
    </location>
</feature>
<evidence type="ECO:0000313" key="15">
    <source>
        <dbReference type="EMBL" id="CAK9135827.1"/>
    </source>
</evidence>
<evidence type="ECO:0000256" key="7">
    <source>
        <dbReference type="ARBA" id="ARBA00022801"/>
    </source>
</evidence>
<accession>A0ABC8QW88</accession>
<evidence type="ECO:0000256" key="13">
    <source>
        <dbReference type="ARBA" id="ARBA00043832"/>
    </source>
</evidence>
<evidence type="ECO:0000313" key="16">
    <source>
        <dbReference type="Proteomes" id="UP001642360"/>
    </source>
</evidence>
<evidence type="ECO:0000256" key="14">
    <source>
        <dbReference type="SAM" id="SignalP"/>
    </source>
</evidence>
<evidence type="ECO:0000256" key="11">
    <source>
        <dbReference type="ARBA" id="ARBA00043671"/>
    </source>
</evidence>